<dbReference type="AlphaFoldDB" id="C7QGU1"/>
<keyword evidence="4 6" id="KW-1133">Transmembrane helix</keyword>
<evidence type="ECO:0000259" key="7">
    <source>
        <dbReference type="Pfam" id="PF00892"/>
    </source>
</evidence>
<dbReference type="STRING" id="479433.Caci_6116"/>
<gene>
    <name evidence="8" type="ordered locus">Caci_6116</name>
</gene>
<evidence type="ECO:0000256" key="6">
    <source>
        <dbReference type="SAM" id="Phobius"/>
    </source>
</evidence>
<feature type="transmembrane region" description="Helical" evidence="6">
    <location>
        <begin position="36"/>
        <end position="56"/>
    </location>
</feature>
<comment type="similarity">
    <text evidence="2">Belongs to the EamA transporter family.</text>
</comment>
<feature type="domain" description="EamA" evidence="7">
    <location>
        <begin position="159"/>
        <end position="294"/>
    </location>
</feature>
<dbReference type="SUPFAM" id="SSF103481">
    <property type="entry name" value="Multidrug resistance efflux transporter EmrE"/>
    <property type="match status" value="2"/>
</dbReference>
<evidence type="ECO:0000256" key="3">
    <source>
        <dbReference type="ARBA" id="ARBA00022692"/>
    </source>
</evidence>
<comment type="subcellular location">
    <subcellularLocation>
        <location evidence="1">Membrane</location>
        <topology evidence="1">Multi-pass membrane protein</topology>
    </subcellularLocation>
</comment>
<evidence type="ECO:0000313" key="8">
    <source>
        <dbReference type="EMBL" id="ACU74971.1"/>
    </source>
</evidence>
<evidence type="ECO:0000256" key="4">
    <source>
        <dbReference type="ARBA" id="ARBA00022989"/>
    </source>
</evidence>
<dbReference type="HOGENOM" id="CLU_033863_4_2_11"/>
<evidence type="ECO:0000256" key="1">
    <source>
        <dbReference type="ARBA" id="ARBA00004141"/>
    </source>
</evidence>
<dbReference type="eggNOG" id="COG0697">
    <property type="taxonomic scope" value="Bacteria"/>
</dbReference>
<protein>
    <recommendedName>
        <fullName evidence="7">EamA domain-containing protein</fullName>
    </recommendedName>
</protein>
<feature type="domain" description="EamA" evidence="7">
    <location>
        <begin position="8"/>
        <end position="142"/>
    </location>
</feature>
<feature type="transmembrane region" description="Helical" evidence="6">
    <location>
        <begin position="102"/>
        <end position="120"/>
    </location>
</feature>
<organism evidence="8 9">
    <name type="scientific">Catenulispora acidiphila (strain DSM 44928 / JCM 14897 / NBRC 102108 / NRRL B-24433 / ID139908)</name>
    <dbReference type="NCBI Taxonomy" id="479433"/>
    <lineage>
        <taxon>Bacteria</taxon>
        <taxon>Bacillati</taxon>
        <taxon>Actinomycetota</taxon>
        <taxon>Actinomycetes</taxon>
        <taxon>Catenulisporales</taxon>
        <taxon>Catenulisporaceae</taxon>
        <taxon>Catenulispora</taxon>
    </lineage>
</organism>
<feature type="transmembrane region" description="Helical" evidence="6">
    <location>
        <begin position="132"/>
        <end position="152"/>
    </location>
</feature>
<dbReference type="PANTHER" id="PTHR32322:SF2">
    <property type="entry name" value="EAMA DOMAIN-CONTAINING PROTEIN"/>
    <property type="match status" value="1"/>
</dbReference>
<reference evidence="8 9" key="1">
    <citation type="journal article" date="2009" name="Stand. Genomic Sci.">
        <title>Complete genome sequence of Catenulispora acidiphila type strain (ID 139908).</title>
        <authorList>
            <person name="Copeland A."/>
            <person name="Lapidus A."/>
            <person name="Glavina Del Rio T."/>
            <person name="Nolan M."/>
            <person name="Lucas S."/>
            <person name="Chen F."/>
            <person name="Tice H."/>
            <person name="Cheng J.F."/>
            <person name="Bruce D."/>
            <person name="Goodwin L."/>
            <person name="Pitluck S."/>
            <person name="Mikhailova N."/>
            <person name="Pati A."/>
            <person name="Ivanova N."/>
            <person name="Mavromatis K."/>
            <person name="Chen A."/>
            <person name="Palaniappan K."/>
            <person name="Chain P."/>
            <person name="Land M."/>
            <person name="Hauser L."/>
            <person name="Chang Y.J."/>
            <person name="Jeffries C.D."/>
            <person name="Chertkov O."/>
            <person name="Brettin T."/>
            <person name="Detter J.C."/>
            <person name="Han C."/>
            <person name="Ali Z."/>
            <person name="Tindall B.J."/>
            <person name="Goker M."/>
            <person name="Bristow J."/>
            <person name="Eisen J.A."/>
            <person name="Markowitz V."/>
            <person name="Hugenholtz P."/>
            <person name="Kyrpides N.C."/>
            <person name="Klenk H.P."/>
        </authorList>
    </citation>
    <scope>NUCLEOTIDE SEQUENCE [LARGE SCALE GENOMIC DNA]</scope>
    <source>
        <strain evidence="9">DSM 44928 / JCM 14897 / NBRC 102108 / NRRL B-24433 / ID139908</strain>
    </source>
</reference>
<dbReference type="GO" id="GO:0016020">
    <property type="term" value="C:membrane"/>
    <property type="evidence" value="ECO:0007669"/>
    <property type="project" value="UniProtKB-SubCell"/>
</dbReference>
<feature type="transmembrane region" description="Helical" evidence="6">
    <location>
        <begin position="279"/>
        <end position="299"/>
    </location>
</feature>
<feature type="transmembrane region" description="Helical" evidence="6">
    <location>
        <begin position="76"/>
        <end position="96"/>
    </location>
</feature>
<dbReference type="InParanoid" id="C7QGU1"/>
<feature type="transmembrane region" description="Helical" evidence="6">
    <location>
        <begin position="158"/>
        <end position="178"/>
    </location>
</feature>
<feature type="transmembrane region" description="Helical" evidence="6">
    <location>
        <begin position="253"/>
        <end position="273"/>
    </location>
</feature>
<evidence type="ECO:0000256" key="2">
    <source>
        <dbReference type="ARBA" id="ARBA00007362"/>
    </source>
</evidence>
<keyword evidence="3 6" id="KW-0812">Transmembrane</keyword>
<dbReference type="PANTHER" id="PTHR32322">
    <property type="entry name" value="INNER MEMBRANE TRANSPORTER"/>
    <property type="match status" value="1"/>
</dbReference>
<keyword evidence="9" id="KW-1185">Reference proteome</keyword>
<dbReference type="InterPro" id="IPR000620">
    <property type="entry name" value="EamA_dom"/>
</dbReference>
<dbReference type="EMBL" id="CP001700">
    <property type="protein sequence ID" value="ACU74971.1"/>
    <property type="molecule type" value="Genomic_DNA"/>
</dbReference>
<dbReference type="InterPro" id="IPR037185">
    <property type="entry name" value="EmrE-like"/>
</dbReference>
<evidence type="ECO:0000256" key="5">
    <source>
        <dbReference type="ARBA" id="ARBA00023136"/>
    </source>
</evidence>
<name>C7QGU1_CATAD</name>
<dbReference type="KEGG" id="cai:Caci_6116"/>
<feature type="transmembrane region" description="Helical" evidence="6">
    <location>
        <begin position="222"/>
        <end position="241"/>
    </location>
</feature>
<dbReference type="RefSeq" id="WP_015794700.1">
    <property type="nucleotide sequence ID" value="NC_013131.1"/>
</dbReference>
<keyword evidence="5 6" id="KW-0472">Membrane</keyword>
<dbReference type="OrthoDB" id="5242006at2"/>
<accession>C7QGU1</accession>
<evidence type="ECO:0000313" key="9">
    <source>
        <dbReference type="Proteomes" id="UP000000851"/>
    </source>
</evidence>
<dbReference type="Proteomes" id="UP000000851">
    <property type="component" value="Chromosome"/>
</dbReference>
<dbReference type="InterPro" id="IPR050638">
    <property type="entry name" value="AA-Vitamin_Transporters"/>
</dbReference>
<dbReference type="Pfam" id="PF00892">
    <property type="entry name" value="EamA"/>
    <property type="match status" value="2"/>
</dbReference>
<proteinExistence type="inferred from homology"/>
<sequence length="330" mass="34239" precursor="true">MSAQQRSPYLLLAVTMLLWGGAFSSSETVVDHVPHTVAATLRFGGGAIALLIARALTGRRGVPRPKVGMRASVRACLAGVLGVFAYNGFFFWGLSLAPSLDGGILIPVMSPVLTTSFLLISGREKASRRRLIGLALGLGGAAAYLIGANSAGGGSHRLLGDLLYVLSAVCWAAFTLAAPKVLAGIEPLTAMAYATCTGAVLLALVAAPDMGSVQWGALPSEVWLNVAYLAIGATAVANVLYYRGVAAVGPASASLMMFLVPAVNTACATLFLGESFTPVQAGGAVVLLVGAALAGRARISVRSWRSWRSWRHPAARVRPALRRRRQTTAG</sequence>
<feature type="transmembrane region" description="Helical" evidence="6">
    <location>
        <begin position="190"/>
        <end position="210"/>
    </location>
</feature>